<evidence type="ECO:0000313" key="2">
    <source>
        <dbReference type="Proteomes" id="UP001628156"/>
    </source>
</evidence>
<protein>
    <submittedName>
        <fullName evidence="1">Uncharacterized protein</fullName>
    </submittedName>
</protein>
<dbReference type="EMBL" id="BAAFRS010000178">
    <property type="protein sequence ID" value="GAB1224164.1"/>
    <property type="molecule type" value="Genomic_DNA"/>
</dbReference>
<comment type="caution">
    <text evidence="1">The sequence shown here is derived from an EMBL/GenBank/DDBJ whole genome shotgun (WGS) entry which is preliminary data.</text>
</comment>
<gene>
    <name evidence="1" type="ORF">ENUP19_0178G0012</name>
</gene>
<organism evidence="1 2">
    <name type="scientific">Entamoeba nuttalli</name>
    <dbReference type="NCBI Taxonomy" id="412467"/>
    <lineage>
        <taxon>Eukaryota</taxon>
        <taxon>Amoebozoa</taxon>
        <taxon>Evosea</taxon>
        <taxon>Archamoebae</taxon>
        <taxon>Mastigamoebida</taxon>
        <taxon>Entamoebidae</taxon>
        <taxon>Entamoeba</taxon>
    </lineage>
</organism>
<name>A0ABQ0DMS7_9EUKA</name>
<accession>A0ABQ0DMS7</accession>
<evidence type="ECO:0000313" key="1">
    <source>
        <dbReference type="EMBL" id="GAB1224164.1"/>
    </source>
</evidence>
<proteinExistence type="predicted"/>
<keyword evidence="2" id="KW-1185">Reference proteome</keyword>
<reference evidence="1 2" key="1">
    <citation type="journal article" date="2019" name="PLoS Negl. Trop. Dis.">
        <title>Whole genome sequencing of Entamoeba nuttalli reveals mammalian host-related molecular signatures and a novel octapeptide-repeat surface protein.</title>
        <authorList>
            <person name="Tanaka M."/>
            <person name="Makiuchi T."/>
            <person name="Komiyama T."/>
            <person name="Shiina T."/>
            <person name="Osaki K."/>
            <person name="Tachibana H."/>
        </authorList>
    </citation>
    <scope>NUCLEOTIDE SEQUENCE [LARGE SCALE GENOMIC DNA]</scope>
    <source>
        <strain evidence="1 2">P19-061405</strain>
    </source>
</reference>
<dbReference type="Proteomes" id="UP001628156">
    <property type="component" value="Unassembled WGS sequence"/>
</dbReference>
<sequence length="67" mass="7647">MKEESKLTIINNMYIPKKVIFHPTLPVILTDVGNDSIGIYEYKVSPFPTKTFSILMQLTHQLILLIG</sequence>